<organism evidence="10 15">
    <name type="scientific">Rotaria socialis</name>
    <dbReference type="NCBI Taxonomy" id="392032"/>
    <lineage>
        <taxon>Eukaryota</taxon>
        <taxon>Metazoa</taxon>
        <taxon>Spiralia</taxon>
        <taxon>Gnathifera</taxon>
        <taxon>Rotifera</taxon>
        <taxon>Eurotatoria</taxon>
        <taxon>Bdelloidea</taxon>
        <taxon>Philodinida</taxon>
        <taxon>Philodinidae</taxon>
        <taxon>Rotaria</taxon>
    </lineage>
</organism>
<dbReference type="InterPro" id="IPR029035">
    <property type="entry name" value="DHS-like_NAD/FAD-binding_dom"/>
</dbReference>
<evidence type="ECO:0000313" key="14">
    <source>
        <dbReference type="EMBL" id="CAF4684209.1"/>
    </source>
</evidence>
<dbReference type="Proteomes" id="UP000663825">
    <property type="component" value="Unassembled WGS sequence"/>
</dbReference>
<evidence type="ECO:0000313" key="10">
    <source>
        <dbReference type="EMBL" id="CAF3269183.1"/>
    </source>
</evidence>
<keyword evidence="16" id="KW-1185">Reference proteome</keyword>
<keyword evidence="7" id="KW-0386">Hypusine biosynthesis</keyword>
<evidence type="ECO:0000256" key="1">
    <source>
        <dbReference type="ARBA" id="ARBA00000952"/>
    </source>
</evidence>
<keyword evidence="6" id="KW-0520">NAD</keyword>
<dbReference type="FunFam" id="3.40.910.10:FF:000010">
    <property type="entry name" value="Deoxyhypusine synthase"/>
    <property type="match status" value="2"/>
</dbReference>
<evidence type="ECO:0000313" key="16">
    <source>
        <dbReference type="Proteomes" id="UP000663873"/>
    </source>
</evidence>
<dbReference type="GO" id="GO:0005737">
    <property type="term" value="C:cytoplasm"/>
    <property type="evidence" value="ECO:0007669"/>
    <property type="project" value="TreeGrafter"/>
</dbReference>
<name>A0A817S0B4_9BILA</name>
<dbReference type="Proteomes" id="UP000663833">
    <property type="component" value="Unassembled WGS sequence"/>
</dbReference>
<evidence type="ECO:0000256" key="4">
    <source>
        <dbReference type="ARBA" id="ARBA00012683"/>
    </source>
</evidence>
<evidence type="ECO:0000256" key="3">
    <source>
        <dbReference type="ARBA" id="ARBA00009892"/>
    </source>
</evidence>
<evidence type="ECO:0000256" key="7">
    <source>
        <dbReference type="ARBA" id="ARBA00023256"/>
    </source>
</evidence>
<dbReference type="Gene3D" id="3.40.910.10">
    <property type="entry name" value="Deoxyhypusine synthase"/>
    <property type="match status" value="2"/>
</dbReference>
<dbReference type="AlphaFoldDB" id="A0A817S0B4"/>
<evidence type="ECO:0000313" key="11">
    <source>
        <dbReference type="EMBL" id="CAF3533948.1"/>
    </source>
</evidence>
<comment type="catalytic activity">
    <reaction evidence="1">
        <text>[eIF5A protein]-L-lysine + spermidine = [eIF5A protein]-deoxyhypusine + propane-1,3-diamine</text>
        <dbReference type="Rhea" id="RHEA:33299"/>
        <dbReference type="Rhea" id="RHEA-COMP:10143"/>
        <dbReference type="Rhea" id="RHEA-COMP:10144"/>
        <dbReference type="ChEBI" id="CHEBI:29969"/>
        <dbReference type="ChEBI" id="CHEBI:57484"/>
        <dbReference type="ChEBI" id="CHEBI:57834"/>
        <dbReference type="ChEBI" id="CHEBI:82657"/>
        <dbReference type="EC" id="2.5.1.46"/>
    </reaction>
</comment>
<dbReference type="Proteomes" id="UP000663873">
    <property type="component" value="Unassembled WGS sequence"/>
</dbReference>
<evidence type="ECO:0000256" key="2">
    <source>
        <dbReference type="ARBA" id="ARBA00005041"/>
    </source>
</evidence>
<sequence length="352" mass="39319">MGKTHGVARFDTVDDETFYAQASRIYYAYHVQDLSGPEREARESIFKKSDQSFLKNRQSINGYDFNGGVKYEALLDSFLQQGFQATNLARATQIINLMIEKRQKKTPTGETNCTIFLGYTSNMVSCGNRDIIRYLVQHKKIDCLVTTAGGIEEDIMKCFASMYAGDFNLNGTELRKKAISRIGNLLIANDNYCLFETFLMPILDHMLEEQKVNNANWTPSKMIKYMDGSIGDLIFFHSLQKPGLRIDIAEDIKQLNLLALNALHTGCLILGGGIVKHHIFNANAMRSGADYVVVLNTAMEYDGSDSGANLDEAVSWAKIRPNAQAVKVFGDASILFPLLVARTFASQDEKNT</sequence>
<proteinExistence type="inferred from homology"/>
<accession>A0A817S0B4</accession>
<evidence type="ECO:0000256" key="6">
    <source>
        <dbReference type="ARBA" id="ARBA00023027"/>
    </source>
</evidence>
<gene>
    <name evidence="11" type="ORF">GRG538_LOCUS19415</name>
    <name evidence="13" type="ORF">HFQ381_LOCUS24689</name>
    <name evidence="9" type="ORF">LUA448_LOCUS3428</name>
    <name evidence="14" type="ORF">QYT958_LOCUS16806</name>
    <name evidence="10" type="ORF">TIS948_LOCUS16231</name>
    <name evidence="12" type="ORF">UJA718_LOCUS21243</name>
</gene>
<evidence type="ECO:0000313" key="9">
    <source>
        <dbReference type="EMBL" id="CAF3224568.1"/>
    </source>
</evidence>
<dbReference type="Proteomes" id="UP000663848">
    <property type="component" value="Unassembled WGS sequence"/>
</dbReference>
<comment type="similarity">
    <text evidence="3">Belongs to the deoxyhypusine synthase family.</text>
</comment>
<dbReference type="Pfam" id="PF01916">
    <property type="entry name" value="DS"/>
    <property type="match status" value="1"/>
</dbReference>
<evidence type="ECO:0000313" key="12">
    <source>
        <dbReference type="EMBL" id="CAF4429871.1"/>
    </source>
</evidence>
<dbReference type="PANTHER" id="PTHR11703">
    <property type="entry name" value="DEOXYHYPUSINE SYNTHASE"/>
    <property type="match status" value="1"/>
</dbReference>
<comment type="caution">
    <text evidence="10">The sequence shown here is derived from an EMBL/GenBank/DDBJ whole genome shotgun (WGS) entry which is preliminary data.</text>
</comment>
<evidence type="ECO:0000256" key="8">
    <source>
        <dbReference type="ARBA" id="ARBA00056884"/>
    </source>
</evidence>
<dbReference type="Proteomes" id="UP000663851">
    <property type="component" value="Unassembled WGS sequence"/>
</dbReference>
<dbReference type="EMBL" id="CAJOBO010002640">
    <property type="protein sequence ID" value="CAF4461524.1"/>
    <property type="molecule type" value="Genomic_DNA"/>
</dbReference>
<dbReference type="EMBL" id="CAJOBP010004101">
    <property type="protein sequence ID" value="CAF4429871.1"/>
    <property type="molecule type" value="Genomic_DNA"/>
</dbReference>
<comment type="pathway">
    <text evidence="2">Protein modification; eIF5A hypusination.</text>
</comment>
<dbReference type="EMBL" id="CAJOBR010002471">
    <property type="protein sequence ID" value="CAF4684209.1"/>
    <property type="molecule type" value="Genomic_DNA"/>
</dbReference>
<dbReference type="EMBL" id="CAJNYD010000157">
    <property type="protein sequence ID" value="CAF3224568.1"/>
    <property type="molecule type" value="Genomic_DNA"/>
</dbReference>
<dbReference type="EMBL" id="CAJNYT010003177">
    <property type="protein sequence ID" value="CAF3533948.1"/>
    <property type="molecule type" value="Genomic_DNA"/>
</dbReference>
<dbReference type="EC" id="2.5.1.46" evidence="4"/>
<dbReference type="SUPFAM" id="SSF52467">
    <property type="entry name" value="DHS-like NAD/FAD-binding domain"/>
    <property type="match status" value="1"/>
</dbReference>
<dbReference type="PANTHER" id="PTHR11703:SF0">
    <property type="entry name" value="DEOXYHYPUSINE SYNTHASE"/>
    <property type="match status" value="1"/>
</dbReference>
<dbReference type="EMBL" id="CAJNXB010002653">
    <property type="protein sequence ID" value="CAF3269183.1"/>
    <property type="molecule type" value="Genomic_DNA"/>
</dbReference>
<evidence type="ECO:0000256" key="5">
    <source>
        <dbReference type="ARBA" id="ARBA00020607"/>
    </source>
</evidence>
<evidence type="ECO:0000313" key="13">
    <source>
        <dbReference type="EMBL" id="CAF4461524.1"/>
    </source>
</evidence>
<dbReference type="InterPro" id="IPR002773">
    <property type="entry name" value="Deoxyhypusine_synthase"/>
</dbReference>
<dbReference type="GO" id="GO:0034038">
    <property type="term" value="F:deoxyhypusine synthase activity"/>
    <property type="evidence" value="ECO:0007669"/>
    <property type="project" value="UniProtKB-EC"/>
</dbReference>
<dbReference type="InterPro" id="IPR036982">
    <property type="entry name" value="Deoxyhypusine_synthase_sf"/>
</dbReference>
<reference evidence="10" key="1">
    <citation type="submission" date="2021-02" db="EMBL/GenBank/DDBJ databases">
        <authorList>
            <person name="Nowell W R."/>
        </authorList>
    </citation>
    <scope>NUCLEOTIDE SEQUENCE</scope>
</reference>
<protein>
    <recommendedName>
        <fullName evidence="5">Deoxyhypusine synthase</fullName>
        <ecNumber evidence="4">2.5.1.46</ecNumber>
    </recommendedName>
</protein>
<dbReference type="OrthoDB" id="294378at2759"/>
<evidence type="ECO:0000313" key="15">
    <source>
        <dbReference type="Proteomes" id="UP000663825"/>
    </source>
</evidence>
<comment type="function">
    <text evidence="8">Catalyzes the NAD-dependent oxidative cleavage of spermidine and the subsequent transfer of the butylamine moiety of spermidine to the epsilon-amino group of a critical lysine residue of the eIF-5A precursor protein to form the intermediate deoxyhypusine residue. This is the first step of the post-translational modification of that lysine into an unusual amino acid residue named hypusine. Hypusination is unique to mature eIF-5A factor and is essential for its function.</text>
</comment>
<dbReference type="Proteomes" id="UP000663872">
    <property type="component" value="Unassembled WGS sequence"/>
</dbReference>